<evidence type="ECO:0000256" key="2">
    <source>
        <dbReference type="ARBA" id="ARBA00022737"/>
    </source>
</evidence>
<dbReference type="PANTHER" id="PTHR36766">
    <property type="entry name" value="PLANT BROAD-SPECTRUM MILDEW RESISTANCE PROTEIN RPW8"/>
    <property type="match status" value="1"/>
</dbReference>
<dbReference type="PANTHER" id="PTHR36766:SF3">
    <property type="entry name" value="RPW8 DOMAIN-CONTAINING PROTEIN"/>
    <property type="match status" value="1"/>
</dbReference>
<keyword evidence="2" id="KW-0677">Repeat</keyword>
<dbReference type="Pfam" id="PF05659">
    <property type="entry name" value="RPW8"/>
    <property type="match status" value="1"/>
</dbReference>
<keyword evidence="3" id="KW-0611">Plant defense</keyword>
<dbReference type="InterPro" id="IPR032675">
    <property type="entry name" value="LRR_dom_sf"/>
</dbReference>
<dbReference type="Proteomes" id="UP000516437">
    <property type="component" value="Unassembled WGS sequence"/>
</dbReference>
<dbReference type="OrthoDB" id="2016095at2759"/>
<accession>A0A6A1UHI7</accession>
<dbReference type="GO" id="GO:0043531">
    <property type="term" value="F:ADP binding"/>
    <property type="evidence" value="ECO:0007669"/>
    <property type="project" value="InterPro"/>
</dbReference>
<evidence type="ECO:0000256" key="1">
    <source>
        <dbReference type="ARBA" id="ARBA00008894"/>
    </source>
</evidence>
<feature type="domain" description="RPW8" evidence="4">
    <location>
        <begin position="1"/>
        <end position="155"/>
    </location>
</feature>
<dbReference type="Gene3D" id="3.40.50.300">
    <property type="entry name" value="P-loop containing nucleotide triphosphate hydrolases"/>
    <property type="match status" value="1"/>
</dbReference>
<comment type="similarity">
    <text evidence="1">Belongs to the disease resistance NB-LRR family.</text>
</comment>
<dbReference type="GO" id="GO:0006952">
    <property type="term" value="P:defense response"/>
    <property type="evidence" value="ECO:0007669"/>
    <property type="project" value="UniProtKB-KW"/>
</dbReference>
<dbReference type="PRINTS" id="PR00364">
    <property type="entry name" value="DISEASERSIST"/>
</dbReference>
<proteinExistence type="inferred from homology"/>
<evidence type="ECO:0000256" key="3">
    <source>
        <dbReference type="ARBA" id="ARBA00022821"/>
    </source>
</evidence>
<dbReference type="InterPro" id="IPR036388">
    <property type="entry name" value="WH-like_DNA-bd_sf"/>
</dbReference>
<evidence type="ECO:0000259" key="4">
    <source>
        <dbReference type="PROSITE" id="PS51153"/>
    </source>
</evidence>
<dbReference type="Gene3D" id="1.10.10.10">
    <property type="entry name" value="Winged helix-like DNA-binding domain superfamily/Winged helix DNA-binding domain"/>
    <property type="match status" value="1"/>
</dbReference>
<organism evidence="5 6">
    <name type="scientific">Morella rubra</name>
    <name type="common">Chinese bayberry</name>
    <dbReference type="NCBI Taxonomy" id="262757"/>
    <lineage>
        <taxon>Eukaryota</taxon>
        <taxon>Viridiplantae</taxon>
        <taxon>Streptophyta</taxon>
        <taxon>Embryophyta</taxon>
        <taxon>Tracheophyta</taxon>
        <taxon>Spermatophyta</taxon>
        <taxon>Magnoliopsida</taxon>
        <taxon>eudicotyledons</taxon>
        <taxon>Gunneridae</taxon>
        <taxon>Pentapetalae</taxon>
        <taxon>rosids</taxon>
        <taxon>fabids</taxon>
        <taxon>Fagales</taxon>
        <taxon>Myricaceae</taxon>
        <taxon>Morella</taxon>
    </lineage>
</organism>
<gene>
    <name evidence="5" type="ORF">CJ030_MR0G015472</name>
</gene>
<dbReference type="InterPro" id="IPR042197">
    <property type="entry name" value="Apaf_helical"/>
</dbReference>
<dbReference type="InterPro" id="IPR002182">
    <property type="entry name" value="NB-ARC"/>
</dbReference>
<protein>
    <recommendedName>
        <fullName evidence="4">RPW8 domain-containing protein</fullName>
    </recommendedName>
</protein>
<dbReference type="AlphaFoldDB" id="A0A6A1UHI7"/>
<comment type="caution">
    <text evidence="5">The sequence shown here is derived from an EMBL/GenBank/DDBJ whole genome shotgun (WGS) entry which is preliminary data.</text>
</comment>
<reference evidence="5 6" key="1">
    <citation type="journal article" date="2019" name="Plant Biotechnol. J.">
        <title>The red bayberry genome and genetic basis of sex determination.</title>
        <authorList>
            <person name="Jia H.M."/>
            <person name="Jia H.J."/>
            <person name="Cai Q.L."/>
            <person name="Wang Y."/>
            <person name="Zhao H.B."/>
            <person name="Yang W.F."/>
            <person name="Wang G.Y."/>
            <person name="Li Y.H."/>
            <person name="Zhan D.L."/>
            <person name="Shen Y.T."/>
            <person name="Niu Q.F."/>
            <person name="Chang L."/>
            <person name="Qiu J."/>
            <person name="Zhao L."/>
            <person name="Xie H.B."/>
            <person name="Fu W.Y."/>
            <person name="Jin J."/>
            <person name="Li X.W."/>
            <person name="Jiao Y."/>
            <person name="Zhou C.C."/>
            <person name="Tu T."/>
            <person name="Chai C.Y."/>
            <person name="Gao J.L."/>
            <person name="Fan L.J."/>
            <person name="van de Weg E."/>
            <person name="Wang J.Y."/>
            <person name="Gao Z.S."/>
        </authorList>
    </citation>
    <scope>NUCLEOTIDE SEQUENCE [LARGE SCALE GENOMIC DNA]</scope>
    <source>
        <tissue evidence="5">Leaves</tissue>
    </source>
</reference>
<dbReference type="Pfam" id="PF00931">
    <property type="entry name" value="NB-ARC"/>
    <property type="match status" value="1"/>
</dbReference>
<dbReference type="SUPFAM" id="SSF52540">
    <property type="entry name" value="P-loop containing nucleoside triphosphate hydrolases"/>
    <property type="match status" value="1"/>
</dbReference>
<sequence length="824" mass="94321">MALAFVGGNALGAVFGEVFGKLYETVATVTHQTLAFKSILEDLKSTLDVLNPLVKDIERLNKELDRPKQETEELITQMKKGEKLIWKYSKLPWWKNWKRCHYANKLIKLEEALFKFFQVNAQALNLRNGMETLKAVNYLCSQMNLVGMNGGMLCAVPRPPDFTVGLDVSLKELKMQLQRVEVSLLVLTAPGGCGKTTLVKMLCRDEEIKGKYVDNIFFVHFTKTPNLKVIVRNLLHHNGCQVPEFQSDEEAITQLEHLLIEIRQKNPILLILDDVWSGSESLLEKFKFHIPDYKILVTSRTAFPRFNCRYNLKPLKEEDAMILFRHSAILSDGSSDIPDEEIVKQVVKLCGGFPLALQVIGRSLCGEPAVTWRKRVKDWSSGDLILDYDSELLNRLKSSVEFSDKKVKSKYEVIMKECFMDLGCFPEDQRIPVTALLDMWVELYDLDEDSTIANLLEISARNLARLVVTRKDGSVLGIYYGVDFVLQHDLLRELAIHESSQEEIEKREKVIVDISGNNRPKWWTELKQQPISSRLLSISTDEMFSSSWCNIQAPELEVLVLNFQTKDYTLPQFVHCMEKLKVLIVTNYGFFPAELGNFHLLSSVPHLKKIRLQNVSIHSLFKTPVKLTWLEKISLFMCNIEENFTNFSIPISDLLPNLREIHFDYCNNLVELPPGLCDIVGLVKISITNCHKLSALPEGIGKLRNLEVLWLRSCINLLELPESIRYLHKLSVLDISDCLSISKLPKYIGELCNLKELHMDGCLNLRNRLPPSTIKLGALKLVVCDEERANLWEHIKAVFDMVDTCLEIKVIKKDNNLNWLFNPS</sequence>
<dbReference type="Gene3D" id="1.10.8.430">
    <property type="entry name" value="Helical domain of apoptotic protease-activating factors"/>
    <property type="match status" value="1"/>
</dbReference>
<evidence type="ECO:0000313" key="5">
    <source>
        <dbReference type="EMBL" id="KAB1199702.1"/>
    </source>
</evidence>
<evidence type="ECO:0000313" key="6">
    <source>
        <dbReference type="Proteomes" id="UP000516437"/>
    </source>
</evidence>
<keyword evidence="6" id="KW-1185">Reference proteome</keyword>
<dbReference type="InterPro" id="IPR008808">
    <property type="entry name" value="Powdery_mildew-R_dom"/>
</dbReference>
<dbReference type="Gene3D" id="3.80.10.10">
    <property type="entry name" value="Ribonuclease Inhibitor"/>
    <property type="match status" value="1"/>
</dbReference>
<dbReference type="PROSITE" id="PS51153">
    <property type="entry name" value="RPW8"/>
    <property type="match status" value="1"/>
</dbReference>
<name>A0A6A1UHI7_9ROSI</name>
<dbReference type="EMBL" id="RXIC02000424">
    <property type="protein sequence ID" value="KAB1199702.1"/>
    <property type="molecule type" value="Genomic_DNA"/>
</dbReference>
<dbReference type="InterPro" id="IPR027417">
    <property type="entry name" value="P-loop_NTPase"/>
</dbReference>
<dbReference type="SUPFAM" id="SSF52058">
    <property type="entry name" value="L domain-like"/>
    <property type="match status" value="1"/>
</dbReference>